<reference evidence="1 2" key="1">
    <citation type="submission" date="2024-01" db="EMBL/GenBank/DDBJ databases">
        <title>The genomes of 5 underutilized Papilionoideae crops provide insights into root nodulation and disease resistanc.</title>
        <authorList>
            <person name="Yuan L."/>
        </authorList>
    </citation>
    <scope>NUCLEOTIDE SEQUENCE [LARGE SCALE GENOMIC DNA]</scope>
    <source>
        <strain evidence="1">ZHUSHIDOU_FW_LH</strain>
        <tissue evidence="1">Leaf</tissue>
    </source>
</reference>
<evidence type="ECO:0000313" key="2">
    <source>
        <dbReference type="Proteomes" id="UP001372338"/>
    </source>
</evidence>
<proteinExistence type="predicted"/>
<sequence length="192" mass="21378">MLSFWSSSCNCLCSLTCGFYSSFGNGHRCRFWLDAWIPGLQALKDTPGVTIPSWGENFSVAAYVDNSRWRWEIISELIPNHICDLLASVVPPSPSADEDYLAWAREIRELWSVVVSDYAWARFFASGIQTWLEFNLTDQSIGNNDLAVGFNGRYQPISGIISTNSRRGVNVGMAFGGKAMGKNVESDEWLSG</sequence>
<comment type="caution">
    <text evidence="1">The sequence shown here is derived from an EMBL/GenBank/DDBJ whole genome shotgun (WGS) entry which is preliminary data.</text>
</comment>
<keyword evidence="2" id="KW-1185">Reference proteome</keyword>
<name>A0AAN9FCI0_CROPI</name>
<accession>A0AAN9FCI0</accession>
<evidence type="ECO:0000313" key="1">
    <source>
        <dbReference type="EMBL" id="KAK7273842.1"/>
    </source>
</evidence>
<organism evidence="1 2">
    <name type="scientific">Crotalaria pallida</name>
    <name type="common">Smooth rattlebox</name>
    <name type="synonym">Crotalaria striata</name>
    <dbReference type="NCBI Taxonomy" id="3830"/>
    <lineage>
        <taxon>Eukaryota</taxon>
        <taxon>Viridiplantae</taxon>
        <taxon>Streptophyta</taxon>
        <taxon>Embryophyta</taxon>
        <taxon>Tracheophyta</taxon>
        <taxon>Spermatophyta</taxon>
        <taxon>Magnoliopsida</taxon>
        <taxon>eudicotyledons</taxon>
        <taxon>Gunneridae</taxon>
        <taxon>Pentapetalae</taxon>
        <taxon>rosids</taxon>
        <taxon>fabids</taxon>
        <taxon>Fabales</taxon>
        <taxon>Fabaceae</taxon>
        <taxon>Papilionoideae</taxon>
        <taxon>50 kb inversion clade</taxon>
        <taxon>genistoids sensu lato</taxon>
        <taxon>core genistoids</taxon>
        <taxon>Crotalarieae</taxon>
        <taxon>Crotalaria</taxon>
    </lineage>
</organism>
<dbReference type="Proteomes" id="UP001372338">
    <property type="component" value="Unassembled WGS sequence"/>
</dbReference>
<dbReference type="AlphaFoldDB" id="A0AAN9FCI0"/>
<protein>
    <submittedName>
        <fullName evidence="1">Uncharacterized protein</fullName>
    </submittedName>
</protein>
<dbReference type="EMBL" id="JAYWIO010000003">
    <property type="protein sequence ID" value="KAK7273842.1"/>
    <property type="molecule type" value="Genomic_DNA"/>
</dbReference>
<gene>
    <name evidence="1" type="ORF">RIF29_14906</name>
</gene>